<dbReference type="Gene3D" id="3.40.1440.10">
    <property type="entry name" value="GIY-YIG endonuclease"/>
    <property type="match status" value="1"/>
</dbReference>
<comment type="subunit">
    <text evidence="11">Forms a heterodimer with SLX4.</text>
</comment>
<dbReference type="Proteomes" id="UP000191144">
    <property type="component" value="Chromosome C"/>
</dbReference>
<reference evidence="14" key="1">
    <citation type="submission" date="2016-03" db="EMBL/GenBank/DDBJ databases">
        <authorList>
            <person name="Devillers Hugo."/>
        </authorList>
    </citation>
    <scope>NUCLEOTIDE SEQUENCE [LARGE SCALE GENOMIC DNA]</scope>
</reference>
<dbReference type="InterPro" id="IPR050381">
    <property type="entry name" value="SLX1_endonuclease"/>
</dbReference>
<gene>
    <name evidence="13" type="ORF">LAME_0C07338G</name>
</gene>
<keyword evidence="1 11" id="KW-0540">Nuclease</keyword>
<keyword evidence="14" id="KW-1185">Reference proteome</keyword>
<dbReference type="GO" id="GO:0033557">
    <property type="term" value="C:Slx1-Slx4 complex"/>
    <property type="evidence" value="ECO:0007669"/>
    <property type="project" value="UniProtKB-UniRule"/>
</dbReference>
<keyword evidence="5" id="KW-0863">Zinc-finger</keyword>
<keyword evidence="3 11" id="KW-0255">Endonuclease</keyword>
<evidence type="ECO:0000256" key="9">
    <source>
        <dbReference type="ARBA" id="ARBA00023204"/>
    </source>
</evidence>
<proteinExistence type="inferred from homology"/>
<evidence type="ECO:0000313" key="14">
    <source>
        <dbReference type="Proteomes" id="UP000191144"/>
    </source>
</evidence>
<dbReference type="CDD" id="cd10455">
    <property type="entry name" value="GIY-YIG_SLX1"/>
    <property type="match status" value="1"/>
</dbReference>
<feature type="domain" description="GIY-YIG" evidence="12">
    <location>
        <begin position="12"/>
        <end position="95"/>
    </location>
</feature>
<dbReference type="Pfam" id="PF01541">
    <property type="entry name" value="GIY-YIG"/>
    <property type="match status" value="1"/>
</dbReference>
<keyword evidence="4 11" id="KW-0227">DNA damage</keyword>
<dbReference type="GO" id="GO:0008821">
    <property type="term" value="F:crossover junction DNA endonuclease activity"/>
    <property type="evidence" value="ECO:0007669"/>
    <property type="project" value="TreeGrafter"/>
</dbReference>
<dbReference type="InterPro" id="IPR048749">
    <property type="entry name" value="SLX1_C"/>
</dbReference>
<dbReference type="EMBL" id="LT598479">
    <property type="protein sequence ID" value="SCU83920.1"/>
    <property type="molecule type" value="Genomic_DNA"/>
</dbReference>
<dbReference type="InterPro" id="IPR000305">
    <property type="entry name" value="GIY-YIG_endonuc"/>
</dbReference>
<dbReference type="PROSITE" id="PS50164">
    <property type="entry name" value="GIY_YIG"/>
    <property type="match status" value="1"/>
</dbReference>
<dbReference type="SMART" id="SM00465">
    <property type="entry name" value="GIYc"/>
    <property type="match status" value="1"/>
</dbReference>
<protein>
    <submittedName>
        <fullName evidence="13">LAME_0C07338g1_1</fullName>
    </submittedName>
</protein>
<keyword evidence="10 11" id="KW-0539">Nucleus</keyword>
<dbReference type="PANTHER" id="PTHR20208:SF10">
    <property type="entry name" value="STRUCTURE-SPECIFIC ENDONUCLEASE SUBUNIT SLX1"/>
    <property type="match status" value="1"/>
</dbReference>
<comment type="cofactor">
    <cofactor evidence="11">
        <name>a divalent metal cation</name>
        <dbReference type="ChEBI" id="CHEBI:60240"/>
    </cofactor>
</comment>
<evidence type="ECO:0000313" key="13">
    <source>
        <dbReference type="EMBL" id="SCU83920.1"/>
    </source>
</evidence>
<keyword evidence="6 11" id="KW-0378">Hydrolase</keyword>
<accession>A0A1G4J2P2</accession>
<name>A0A1G4J2P2_9SACH</name>
<evidence type="ECO:0000256" key="3">
    <source>
        <dbReference type="ARBA" id="ARBA00022759"/>
    </source>
</evidence>
<evidence type="ECO:0000256" key="11">
    <source>
        <dbReference type="HAMAP-Rule" id="MF_03100"/>
    </source>
</evidence>
<dbReference type="GO" id="GO:0008270">
    <property type="term" value="F:zinc ion binding"/>
    <property type="evidence" value="ECO:0007669"/>
    <property type="project" value="UniProtKB-KW"/>
</dbReference>
<dbReference type="InterPro" id="IPR027520">
    <property type="entry name" value="Slx1"/>
</dbReference>
<comment type="function">
    <text evidence="11">Catalytic subunit of the SLX1-SLX4 structure-specific endonuclease that resolves DNA secondary structures generated during DNA repair and recombination. Has endonuclease activity towards branched DNA substrates, introducing single-strand cuts in duplex DNA close to junctions with ss-DNA.</text>
</comment>
<comment type="caution">
    <text evidence="11">Lacks conserved residue(s) required for the propagation of feature annotation.</text>
</comment>
<keyword evidence="7" id="KW-0862">Zinc</keyword>
<keyword evidence="8 11" id="KW-0233">DNA recombination</keyword>
<evidence type="ECO:0000256" key="5">
    <source>
        <dbReference type="ARBA" id="ARBA00022771"/>
    </source>
</evidence>
<dbReference type="GO" id="GO:0017108">
    <property type="term" value="F:5'-flap endonuclease activity"/>
    <property type="evidence" value="ECO:0007669"/>
    <property type="project" value="InterPro"/>
</dbReference>
<dbReference type="AlphaFoldDB" id="A0A1G4J2P2"/>
<evidence type="ECO:0000256" key="8">
    <source>
        <dbReference type="ARBA" id="ARBA00023172"/>
    </source>
</evidence>
<dbReference type="PANTHER" id="PTHR20208">
    <property type="entry name" value="STRUCTURE-SPECIFIC ENDONUCLEASE SUBUNIT SLX1"/>
    <property type="match status" value="1"/>
</dbReference>
<dbReference type="HAMAP" id="MF_03100">
    <property type="entry name" value="Endonuc_su_Slx1"/>
    <property type="match status" value="1"/>
</dbReference>
<comment type="subcellular location">
    <subcellularLocation>
        <location evidence="11">Nucleus</location>
    </subcellularLocation>
</comment>
<evidence type="ECO:0000256" key="4">
    <source>
        <dbReference type="ARBA" id="ARBA00022763"/>
    </source>
</evidence>
<keyword evidence="2" id="KW-0479">Metal-binding</keyword>
<dbReference type="InterPro" id="IPR013083">
    <property type="entry name" value="Znf_RING/FYVE/PHD"/>
</dbReference>
<evidence type="ECO:0000256" key="10">
    <source>
        <dbReference type="ARBA" id="ARBA00023242"/>
    </source>
</evidence>
<comment type="similarity">
    <text evidence="11">Belongs to the SLX1 family.</text>
</comment>
<dbReference type="Pfam" id="PF21202">
    <property type="entry name" value="SLX1_C"/>
    <property type="match status" value="1"/>
</dbReference>
<dbReference type="SUPFAM" id="SSF82771">
    <property type="entry name" value="GIY-YIG endonuclease"/>
    <property type="match status" value="1"/>
</dbReference>
<organism evidence="13 14">
    <name type="scientific">Lachancea meyersii CBS 8951</name>
    <dbReference type="NCBI Taxonomy" id="1266667"/>
    <lineage>
        <taxon>Eukaryota</taxon>
        <taxon>Fungi</taxon>
        <taxon>Dikarya</taxon>
        <taxon>Ascomycota</taxon>
        <taxon>Saccharomycotina</taxon>
        <taxon>Saccharomycetes</taxon>
        <taxon>Saccharomycetales</taxon>
        <taxon>Saccharomycetaceae</taxon>
        <taxon>Lachancea</taxon>
    </lineage>
</organism>
<dbReference type="GO" id="GO:0000724">
    <property type="term" value="P:double-strand break repair via homologous recombination"/>
    <property type="evidence" value="ECO:0007669"/>
    <property type="project" value="TreeGrafter"/>
</dbReference>
<evidence type="ECO:0000256" key="7">
    <source>
        <dbReference type="ARBA" id="ARBA00022833"/>
    </source>
</evidence>
<dbReference type="InterPro" id="IPR035901">
    <property type="entry name" value="GIY-YIG_endonuc_sf"/>
</dbReference>
<evidence type="ECO:0000259" key="12">
    <source>
        <dbReference type="PROSITE" id="PS50164"/>
    </source>
</evidence>
<evidence type="ECO:0000256" key="2">
    <source>
        <dbReference type="ARBA" id="ARBA00022723"/>
    </source>
</evidence>
<dbReference type="Gene3D" id="3.30.40.10">
    <property type="entry name" value="Zinc/RING finger domain, C3HC4 (zinc finger)"/>
    <property type="match status" value="1"/>
</dbReference>
<sequence length="319" mass="36937">MGERELNHRVPEFYCCYLLRSVQKKQSFYIGSTPNPVRRLRQHNGILTNGSAYRTKKTGLRPWEMIFCVYGFTSKIAALQFEHAWQHSYHTHFIDDEERIVKNKTSGRSLHHKLGNVRLLLKNPFFQYMDLLTHVFDEEAFRVWNQNRFKLSSCAEMTVSDFDDVADASSLQVSENPGNSENSDDPSLANLKFVEKLFADILAQHRKNIERQQKFLSHGKLVCGVCHNFFNYMDENDSERRSKPLVAFCPAENCNFVSHLNCLHRVFLDDEQLDRGARTLIPKSGNCPFCEKVVSWPVIVKYSTCIRDCNELGKAAKDL</sequence>
<evidence type="ECO:0000256" key="6">
    <source>
        <dbReference type="ARBA" id="ARBA00022801"/>
    </source>
</evidence>
<dbReference type="FunFam" id="3.40.1440.10:FF:000006">
    <property type="entry name" value="Structure-specific endonuclease subunit SLX1"/>
    <property type="match status" value="1"/>
</dbReference>
<evidence type="ECO:0000256" key="1">
    <source>
        <dbReference type="ARBA" id="ARBA00022722"/>
    </source>
</evidence>
<dbReference type="OrthoDB" id="24645at2759"/>
<keyword evidence="9 11" id="KW-0234">DNA repair</keyword>